<keyword evidence="4" id="KW-0479">Metal-binding</keyword>
<evidence type="ECO:0000256" key="3">
    <source>
        <dbReference type="ARBA" id="ARBA00022722"/>
    </source>
</evidence>
<dbReference type="Gene3D" id="3.30.420.10">
    <property type="entry name" value="Ribonuclease H-like superfamily/Ribonuclease H"/>
    <property type="match status" value="1"/>
</dbReference>
<dbReference type="Pfam" id="PF02075">
    <property type="entry name" value="RuvC"/>
    <property type="match status" value="1"/>
</dbReference>
<dbReference type="EMBL" id="OB725711">
    <property type="protein sequence ID" value="CAD7239421.1"/>
    <property type="molecule type" value="Genomic_DNA"/>
</dbReference>
<dbReference type="SUPFAM" id="SSF53098">
    <property type="entry name" value="Ribonuclease H-like"/>
    <property type="match status" value="1"/>
</dbReference>
<dbReference type="GO" id="GO:0003677">
    <property type="term" value="F:DNA binding"/>
    <property type="evidence" value="ECO:0007669"/>
    <property type="project" value="UniProtKB-KW"/>
</dbReference>
<keyword evidence="6" id="KW-0227">DNA damage</keyword>
<evidence type="ECO:0000256" key="2">
    <source>
        <dbReference type="ARBA" id="ARBA00022490"/>
    </source>
</evidence>
<sequence length="152" mass="16069">PGSRITGYGVVESDGTRLAFVACGVIKTTANYPFSVRINEIFDGLNEVIRLHDPAMAAIEEVFLASNPNTAIKLGQARGAAVVAAMQNGLSVTDYSARKIKQAVAGYGHAEKGQVQQMVRILLNLRQAPSSDAADALAVAICHANMPRFSAL</sequence>
<keyword evidence="5" id="KW-0255">Endonuclease</keyword>
<dbReference type="GO" id="GO:0008821">
    <property type="term" value="F:crossover junction DNA endonuclease activity"/>
    <property type="evidence" value="ECO:0007669"/>
    <property type="project" value="InterPro"/>
</dbReference>
<keyword evidence="7" id="KW-0378">Hydrolase</keyword>
<feature type="non-terminal residue" evidence="12">
    <location>
        <position position="1"/>
    </location>
</feature>
<evidence type="ECO:0000256" key="4">
    <source>
        <dbReference type="ARBA" id="ARBA00022723"/>
    </source>
</evidence>
<evidence type="ECO:0000256" key="8">
    <source>
        <dbReference type="ARBA" id="ARBA00022842"/>
    </source>
</evidence>
<dbReference type="GO" id="GO:0006281">
    <property type="term" value="P:DNA repair"/>
    <property type="evidence" value="ECO:0007669"/>
    <property type="project" value="UniProtKB-KW"/>
</dbReference>
<dbReference type="GO" id="GO:0046872">
    <property type="term" value="F:metal ion binding"/>
    <property type="evidence" value="ECO:0007669"/>
    <property type="project" value="UniProtKB-KW"/>
</dbReference>
<dbReference type="PANTHER" id="PTHR30194">
    <property type="entry name" value="CROSSOVER JUNCTION ENDODEOXYRIBONUCLEASE RUVC"/>
    <property type="match status" value="1"/>
</dbReference>
<evidence type="ECO:0000256" key="9">
    <source>
        <dbReference type="ARBA" id="ARBA00023125"/>
    </source>
</evidence>
<gene>
    <name evidence="12" type="ORF">CTOB1V02_LOCUS17236</name>
</gene>
<dbReference type="OrthoDB" id="10611354at2759"/>
<dbReference type="AlphaFoldDB" id="A0A7R8WYK1"/>
<keyword evidence="8" id="KW-0460">Magnesium</keyword>
<dbReference type="InterPro" id="IPR002176">
    <property type="entry name" value="X-over_junc_endoDNase_RuvC"/>
</dbReference>
<organism evidence="12">
    <name type="scientific">Cyprideis torosa</name>
    <dbReference type="NCBI Taxonomy" id="163714"/>
    <lineage>
        <taxon>Eukaryota</taxon>
        <taxon>Metazoa</taxon>
        <taxon>Ecdysozoa</taxon>
        <taxon>Arthropoda</taxon>
        <taxon>Crustacea</taxon>
        <taxon>Oligostraca</taxon>
        <taxon>Ostracoda</taxon>
        <taxon>Podocopa</taxon>
        <taxon>Podocopida</taxon>
        <taxon>Cytherocopina</taxon>
        <taxon>Cytheroidea</taxon>
        <taxon>Cytherideidae</taxon>
        <taxon>Cyprideis</taxon>
    </lineage>
</organism>
<dbReference type="CDD" id="cd16962">
    <property type="entry name" value="RuvC"/>
    <property type="match status" value="1"/>
</dbReference>
<evidence type="ECO:0000256" key="5">
    <source>
        <dbReference type="ARBA" id="ARBA00022759"/>
    </source>
</evidence>
<evidence type="ECO:0000256" key="7">
    <source>
        <dbReference type="ARBA" id="ARBA00022801"/>
    </source>
</evidence>
<protein>
    <submittedName>
        <fullName evidence="12">Uncharacterized protein</fullName>
    </submittedName>
</protein>
<evidence type="ECO:0000256" key="10">
    <source>
        <dbReference type="ARBA" id="ARBA00023172"/>
    </source>
</evidence>
<reference evidence="12" key="1">
    <citation type="submission" date="2020-11" db="EMBL/GenBank/DDBJ databases">
        <authorList>
            <person name="Tran Van P."/>
        </authorList>
    </citation>
    <scope>NUCLEOTIDE SEQUENCE</scope>
</reference>
<dbReference type="GO" id="GO:0006310">
    <property type="term" value="P:DNA recombination"/>
    <property type="evidence" value="ECO:0007669"/>
    <property type="project" value="UniProtKB-KW"/>
</dbReference>
<comment type="similarity">
    <text evidence="1">Belongs to the RuvC family.</text>
</comment>
<name>A0A7R8WYK1_9CRUS</name>
<evidence type="ECO:0000313" key="12">
    <source>
        <dbReference type="EMBL" id="CAD7239421.1"/>
    </source>
</evidence>
<keyword evidence="10" id="KW-0233">DNA recombination</keyword>
<dbReference type="FunFam" id="3.30.420.10:FF:000002">
    <property type="entry name" value="Crossover junction endodeoxyribonuclease RuvC"/>
    <property type="match status" value="1"/>
</dbReference>
<dbReference type="HAMAP" id="MF_00034">
    <property type="entry name" value="RuvC"/>
    <property type="match status" value="1"/>
</dbReference>
<accession>A0A7R8WYK1</accession>
<dbReference type="PROSITE" id="PS01321">
    <property type="entry name" value="RUVC"/>
    <property type="match status" value="1"/>
</dbReference>
<evidence type="ECO:0000256" key="1">
    <source>
        <dbReference type="ARBA" id="ARBA00009518"/>
    </source>
</evidence>
<dbReference type="InterPro" id="IPR012337">
    <property type="entry name" value="RNaseH-like_sf"/>
</dbReference>
<dbReference type="InterPro" id="IPR020563">
    <property type="entry name" value="X-over_junc_endoDNase_Mg_BS"/>
</dbReference>
<evidence type="ECO:0000256" key="6">
    <source>
        <dbReference type="ARBA" id="ARBA00022763"/>
    </source>
</evidence>
<proteinExistence type="inferred from homology"/>
<evidence type="ECO:0000256" key="11">
    <source>
        <dbReference type="ARBA" id="ARBA00023204"/>
    </source>
</evidence>
<dbReference type="NCBIfam" id="TIGR00228">
    <property type="entry name" value="ruvC"/>
    <property type="match status" value="1"/>
</dbReference>
<keyword evidence="3" id="KW-0540">Nuclease</keyword>
<keyword evidence="2" id="KW-0963">Cytoplasm</keyword>
<dbReference type="InterPro" id="IPR036397">
    <property type="entry name" value="RNaseH_sf"/>
</dbReference>
<dbReference type="PANTHER" id="PTHR30194:SF3">
    <property type="entry name" value="CROSSOVER JUNCTION ENDODEOXYRIBONUCLEASE RUVC"/>
    <property type="match status" value="1"/>
</dbReference>
<dbReference type="PRINTS" id="PR00696">
    <property type="entry name" value="RSOLVASERUVC"/>
</dbReference>
<keyword evidence="9" id="KW-0238">DNA-binding</keyword>
<keyword evidence="11" id="KW-0234">DNA repair</keyword>